<sequence>MQLSFKEFNKHLEEFNNGGKKPSGIVIGYKTYSGLMKEEKFVYHVTRDRSNSMIRYYKGIEIRIVAEKHYLKIE</sequence>
<keyword evidence="2" id="KW-1185">Reference proteome</keyword>
<dbReference type="Proteomes" id="UP000014568">
    <property type="component" value="Unassembled WGS sequence"/>
</dbReference>
<evidence type="ECO:0000313" key="1">
    <source>
        <dbReference type="EMBL" id="EPF72105.1"/>
    </source>
</evidence>
<accession>S3MWE0</accession>
<gene>
    <name evidence="1" type="ORF">F945_02155</name>
</gene>
<dbReference type="AlphaFoldDB" id="S3MWE0"/>
<reference evidence="1 2" key="1">
    <citation type="submission" date="2013-06" db="EMBL/GenBank/DDBJ databases">
        <title>The Genome Sequence of Acinetobacter rudis CIP 110305.</title>
        <authorList>
            <consortium name="The Broad Institute Genome Sequencing Platform"/>
            <consortium name="The Broad Institute Genome Sequencing Center for Infectious Disease"/>
            <person name="Cerqueira G."/>
            <person name="Feldgarden M."/>
            <person name="Courvalin P."/>
            <person name="Perichon B."/>
            <person name="Grillot-Courvalin C."/>
            <person name="Clermont D."/>
            <person name="Rocha E."/>
            <person name="Yoon E.-J."/>
            <person name="Nemec A."/>
            <person name="Young S.K."/>
            <person name="Zeng Q."/>
            <person name="Gargeya S."/>
            <person name="Fitzgerald M."/>
            <person name="Abouelleil A."/>
            <person name="Alvarado L."/>
            <person name="Berlin A.M."/>
            <person name="Chapman S.B."/>
            <person name="Dewar J."/>
            <person name="Goldberg J."/>
            <person name="Griggs A."/>
            <person name="Gujja S."/>
            <person name="Hansen M."/>
            <person name="Howarth C."/>
            <person name="Imamovic A."/>
            <person name="Larimer J."/>
            <person name="McCowan C."/>
            <person name="Murphy C."/>
            <person name="Pearson M."/>
            <person name="Priest M."/>
            <person name="Roberts A."/>
            <person name="Saif S."/>
            <person name="Shea T."/>
            <person name="Sykes S."/>
            <person name="Wortman J."/>
            <person name="Nusbaum C."/>
            <person name="Birren B."/>
        </authorList>
    </citation>
    <scope>NUCLEOTIDE SEQUENCE [LARGE SCALE GENOMIC DNA]</scope>
    <source>
        <strain evidence="1 2">CIP 110305</strain>
    </source>
</reference>
<protein>
    <submittedName>
        <fullName evidence="1">Uncharacterized protein</fullName>
    </submittedName>
</protein>
<organism evidence="1 2">
    <name type="scientific">Acinetobacter rudis CIP 110305</name>
    <dbReference type="NCBI Taxonomy" id="421052"/>
    <lineage>
        <taxon>Bacteria</taxon>
        <taxon>Pseudomonadati</taxon>
        <taxon>Pseudomonadota</taxon>
        <taxon>Gammaproteobacteria</taxon>
        <taxon>Moraxellales</taxon>
        <taxon>Moraxellaceae</taxon>
        <taxon>Acinetobacter</taxon>
    </lineage>
</organism>
<comment type="caution">
    <text evidence="1">The sequence shown here is derived from an EMBL/GenBank/DDBJ whole genome shotgun (WGS) entry which is preliminary data.</text>
</comment>
<dbReference type="HOGENOM" id="CLU_197264_0_0_6"/>
<dbReference type="EMBL" id="ATGI01000030">
    <property type="protein sequence ID" value="EPF72105.1"/>
    <property type="molecule type" value="Genomic_DNA"/>
</dbReference>
<dbReference type="eggNOG" id="ENOG5031RXR">
    <property type="taxonomic scope" value="Bacteria"/>
</dbReference>
<name>S3MWE0_9GAMM</name>
<proteinExistence type="predicted"/>
<evidence type="ECO:0000313" key="2">
    <source>
        <dbReference type="Proteomes" id="UP000014568"/>
    </source>
</evidence>
<dbReference type="STRING" id="632955.GCA_000829675_00289"/>